<dbReference type="STRING" id="1629334.Cva_01770"/>
<feature type="short sequence motif" description="DGA/G" evidence="3">
    <location>
        <begin position="533"/>
        <end position="535"/>
    </location>
</feature>
<dbReference type="InterPro" id="IPR032675">
    <property type="entry name" value="LRR_dom_sf"/>
</dbReference>
<feature type="domain" description="PNPLA" evidence="5">
    <location>
        <begin position="351"/>
        <end position="546"/>
    </location>
</feature>
<dbReference type="InterPro" id="IPR002641">
    <property type="entry name" value="PNPLA_dom"/>
</dbReference>
<reference evidence="6 7" key="1">
    <citation type="submission" date="2015-03" db="EMBL/GenBank/DDBJ databases">
        <title>Caedibacter varicaedens, whole genome shotgun sequence.</title>
        <authorList>
            <person name="Suzuki H."/>
            <person name="Dapper A.L."/>
            <person name="Gibson A.K."/>
            <person name="Jackson C."/>
            <person name="Lee H."/>
            <person name="Pejaver V.R."/>
            <person name="Doak T."/>
            <person name="Lynch M."/>
        </authorList>
    </citation>
    <scope>NUCLEOTIDE SEQUENCE [LARGE SCALE GENOMIC DNA]</scope>
</reference>
<dbReference type="Pfam" id="PF13516">
    <property type="entry name" value="LRR_6"/>
    <property type="match status" value="3"/>
</dbReference>
<name>A0A0K8MGU5_9PROT</name>
<dbReference type="EMBL" id="BBVC01000142">
    <property type="protein sequence ID" value="GAO99094.1"/>
    <property type="molecule type" value="Genomic_DNA"/>
</dbReference>
<dbReference type="SMART" id="SM00368">
    <property type="entry name" value="LRR_RI"/>
    <property type="match status" value="3"/>
</dbReference>
<dbReference type="PROSITE" id="PS51635">
    <property type="entry name" value="PNPLA"/>
    <property type="match status" value="1"/>
</dbReference>
<feature type="short sequence motif" description="GXSXG" evidence="3">
    <location>
        <begin position="393"/>
        <end position="397"/>
    </location>
</feature>
<dbReference type="GO" id="GO:0047372">
    <property type="term" value="F:monoacylglycerol lipase activity"/>
    <property type="evidence" value="ECO:0007669"/>
    <property type="project" value="TreeGrafter"/>
</dbReference>
<feature type="active site" description="Nucleophile" evidence="3">
    <location>
        <position position="395"/>
    </location>
</feature>
<evidence type="ECO:0000259" key="5">
    <source>
        <dbReference type="PROSITE" id="PS51635"/>
    </source>
</evidence>
<dbReference type="PANTHER" id="PTHR32176:SF92">
    <property type="entry name" value="XYLOSE ISOMERASE"/>
    <property type="match status" value="1"/>
</dbReference>
<evidence type="ECO:0000256" key="4">
    <source>
        <dbReference type="SAM" id="SignalP"/>
    </source>
</evidence>
<dbReference type="GO" id="GO:0004620">
    <property type="term" value="F:phospholipase activity"/>
    <property type="evidence" value="ECO:0007669"/>
    <property type="project" value="TreeGrafter"/>
</dbReference>
<evidence type="ECO:0000256" key="2">
    <source>
        <dbReference type="ARBA" id="ARBA00023098"/>
    </source>
</evidence>
<keyword evidence="7" id="KW-1185">Reference proteome</keyword>
<dbReference type="AlphaFoldDB" id="A0A0K8MGU5"/>
<proteinExistence type="inferred from homology"/>
<keyword evidence="3" id="KW-0378">Hydrolase</keyword>
<protein>
    <submittedName>
        <fullName evidence="6">Patatin-like phospholipase</fullName>
    </submittedName>
</protein>
<feature type="signal peptide" evidence="4">
    <location>
        <begin position="1"/>
        <end position="23"/>
    </location>
</feature>
<dbReference type="Proteomes" id="UP000036771">
    <property type="component" value="Unassembled WGS sequence"/>
</dbReference>
<dbReference type="PANTHER" id="PTHR32176">
    <property type="entry name" value="XYLOSE ISOMERASE"/>
    <property type="match status" value="1"/>
</dbReference>
<keyword evidence="4" id="KW-0732">Signal</keyword>
<feature type="chain" id="PRO_5005512753" evidence="4">
    <location>
        <begin position="24"/>
        <end position="672"/>
    </location>
</feature>
<evidence type="ECO:0000313" key="6">
    <source>
        <dbReference type="EMBL" id="GAO99094.1"/>
    </source>
</evidence>
<dbReference type="GO" id="GO:0016042">
    <property type="term" value="P:lipid catabolic process"/>
    <property type="evidence" value="ECO:0007669"/>
    <property type="project" value="UniProtKB-UniRule"/>
</dbReference>
<dbReference type="Gene3D" id="3.80.10.10">
    <property type="entry name" value="Ribonuclease Inhibitor"/>
    <property type="match status" value="1"/>
</dbReference>
<sequence length="672" mass="75770" precursor="true">MYFSFLLKVIVMVSFLFSSSGKASNLEEDKEQEKRLSRAPLSRLSPEISQEILNHLQRFGLSVEESVAWKRRLQEQEKVSSDFLACLDPFYVALGLWRAQQEWQRQGQGELGPLFPTIMITCTLSSHLSVQNVLLPPAQLRSIVSLIQTNPYLTQLDLFKGQIKDKTVKLLSTLFHLKELSLEENAITDKGVAFLEGHPSLTALRLWKNKIGPAGTRLLAQNTVLKNLGLYKNRVGDEGAQAFNLNTTLTALDLRENGIGNKGAKDLAAHKSLLSLRLRFNQITDAGAEAFFFNRRLTLLELAGNYISNELVTFLEDLMPSNGCWQVLEKMEIKQRPRSLASLPKKQIRILSIDGGGIRGLLPSLLLNHIAQEVSRHTNEPFHFAEHVDLMTGTSTGGLICLGLSIPGERGVPRYGTQTLVELYQCQGHNIFPKPWNLLKKMSSAQYDPRHFEDTLTRYFEDTPLSACLCPMLIPSFDLARNKAYLFDSRQSKKKRSKDFEIRGVARATSAAPTYFPAAQIKNRKGKPYTFIDGGIYANNPALLAFKHAQQYYPEAEEYLVISLGTGSAHKRKKYQKLENAGLLHWGANIASVLMENAAAYTESLLEEEVHQDSRLRYIRIQPLLAPSETQMDNADNENISRLQEAGFRTLETHRAVLDNLIQEFCKDYGQR</sequence>
<dbReference type="Pfam" id="PF01734">
    <property type="entry name" value="Patatin"/>
    <property type="match status" value="1"/>
</dbReference>
<evidence type="ECO:0000313" key="7">
    <source>
        <dbReference type="Proteomes" id="UP000036771"/>
    </source>
</evidence>
<dbReference type="InterPro" id="IPR001611">
    <property type="entry name" value="Leu-rich_rpt"/>
</dbReference>
<dbReference type="Gene3D" id="3.40.1090.10">
    <property type="entry name" value="Cytosolic phospholipase A2 catalytic domain"/>
    <property type="match status" value="1"/>
</dbReference>
<keyword evidence="3" id="KW-0442">Lipid degradation</keyword>
<accession>A0A0K8MGU5</accession>
<comment type="caution">
    <text evidence="6">The sequence shown here is derived from an EMBL/GenBank/DDBJ whole genome shotgun (WGS) entry which is preliminary data.</text>
</comment>
<dbReference type="SUPFAM" id="SSF52047">
    <property type="entry name" value="RNI-like"/>
    <property type="match status" value="1"/>
</dbReference>
<dbReference type="SUPFAM" id="SSF52151">
    <property type="entry name" value="FabD/lysophospholipase-like"/>
    <property type="match status" value="1"/>
</dbReference>
<gene>
    <name evidence="6" type="ORF">Cva_01770</name>
</gene>
<evidence type="ECO:0000256" key="3">
    <source>
        <dbReference type="PROSITE-ProRule" id="PRU01161"/>
    </source>
</evidence>
<feature type="short sequence motif" description="GXGXXG" evidence="3">
    <location>
        <begin position="355"/>
        <end position="360"/>
    </location>
</feature>
<feature type="active site" description="Proton acceptor" evidence="3">
    <location>
        <position position="533"/>
    </location>
</feature>
<evidence type="ECO:0000256" key="1">
    <source>
        <dbReference type="ARBA" id="ARBA00010240"/>
    </source>
</evidence>
<keyword evidence="2 3" id="KW-0443">Lipid metabolism</keyword>
<dbReference type="InterPro" id="IPR016035">
    <property type="entry name" value="Acyl_Trfase/lysoPLipase"/>
</dbReference>
<organism evidence="6 7">
    <name type="scientific">Caedimonas varicaedens</name>
    <dbReference type="NCBI Taxonomy" id="1629334"/>
    <lineage>
        <taxon>Bacteria</taxon>
        <taxon>Pseudomonadati</taxon>
        <taxon>Pseudomonadota</taxon>
        <taxon>Alphaproteobacteria</taxon>
        <taxon>Holosporales</taxon>
        <taxon>Caedimonadaceae</taxon>
        <taxon>Caedimonas</taxon>
    </lineage>
</organism>
<comment type="similarity">
    <text evidence="1">Belongs to the patatin family.</text>
</comment>